<comment type="caution">
    <text evidence="8">The sequence shown here is derived from an EMBL/GenBank/DDBJ whole genome shotgun (WGS) entry which is preliminary data.</text>
</comment>
<keyword evidence="4 7" id="KW-0812">Transmembrane</keyword>
<evidence type="ECO:0000256" key="3">
    <source>
        <dbReference type="ARBA" id="ARBA00022475"/>
    </source>
</evidence>
<feature type="transmembrane region" description="Helical" evidence="7">
    <location>
        <begin position="121"/>
        <end position="139"/>
    </location>
</feature>
<evidence type="ECO:0000256" key="7">
    <source>
        <dbReference type="SAM" id="Phobius"/>
    </source>
</evidence>
<dbReference type="Proteomes" id="UP000321638">
    <property type="component" value="Unassembled WGS sequence"/>
</dbReference>
<keyword evidence="5 7" id="KW-1133">Transmembrane helix</keyword>
<name>A0A5C8PQL1_9HYPH</name>
<keyword evidence="3" id="KW-1003">Cell membrane</keyword>
<dbReference type="AlphaFoldDB" id="A0A5C8PQL1"/>
<keyword evidence="6 7" id="KW-0472">Membrane</keyword>
<dbReference type="OrthoDB" id="7254882at2"/>
<dbReference type="InterPro" id="IPR006726">
    <property type="entry name" value="PHBA_efflux_AaeB/fusaric-R"/>
</dbReference>
<sequence length="375" mass="39556">MEPIAKAWRQAGGWIGRRQSELRLAGRVTVAGVVAFAIGHLLNLPQAYWAVFTAVIVMQASVGGSLKMAMDQLLGALIGGAYGAVVALAVPHTEPVTVGVALTAALAPLALLAALRVNFRVAPITAIIVLLGTTSMHAGPVEAALDRALEVALGGTVGIVVSLFVLPARAHGVLASAAGRTLLLLATLQRTLLAGLIQRADPHDVQRQLDAIRGAINKVETATEEARRERRSHLTDAPDPEPFLRTLLRLRHDLVMIRRTAGAPLPEPVASRLTPALARVSSATDAFMTGTASALSSRRHPPSLAEVDAAFDAYTADLLTLRGEGVTRALPVDAIGRLYAFSFALEQQRQNFRDMANRTIESAQHEAGVAPATPA</sequence>
<evidence type="ECO:0000256" key="4">
    <source>
        <dbReference type="ARBA" id="ARBA00022692"/>
    </source>
</evidence>
<proteinExistence type="predicted"/>
<accession>A0A5C8PQL1</accession>
<dbReference type="EMBL" id="VDUZ01000008">
    <property type="protein sequence ID" value="TXL77664.1"/>
    <property type="molecule type" value="Genomic_DNA"/>
</dbReference>
<organism evidence="8 9">
    <name type="scientific">Vineibacter terrae</name>
    <dbReference type="NCBI Taxonomy" id="2586908"/>
    <lineage>
        <taxon>Bacteria</taxon>
        <taxon>Pseudomonadati</taxon>
        <taxon>Pseudomonadota</taxon>
        <taxon>Alphaproteobacteria</taxon>
        <taxon>Hyphomicrobiales</taxon>
        <taxon>Vineibacter</taxon>
    </lineage>
</organism>
<dbReference type="GO" id="GO:0022857">
    <property type="term" value="F:transmembrane transporter activity"/>
    <property type="evidence" value="ECO:0007669"/>
    <property type="project" value="InterPro"/>
</dbReference>
<dbReference type="GO" id="GO:0005886">
    <property type="term" value="C:plasma membrane"/>
    <property type="evidence" value="ECO:0007669"/>
    <property type="project" value="UniProtKB-SubCell"/>
</dbReference>
<feature type="transmembrane region" description="Helical" evidence="7">
    <location>
        <begin position="24"/>
        <end position="42"/>
    </location>
</feature>
<evidence type="ECO:0000256" key="1">
    <source>
        <dbReference type="ARBA" id="ARBA00004651"/>
    </source>
</evidence>
<evidence type="ECO:0000256" key="5">
    <source>
        <dbReference type="ARBA" id="ARBA00022989"/>
    </source>
</evidence>
<dbReference type="PANTHER" id="PTHR30509">
    <property type="entry name" value="P-HYDROXYBENZOIC ACID EFFLUX PUMP SUBUNIT-RELATED"/>
    <property type="match status" value="1"/>
</dbReference>
<evidence type="ECO:0000256" key="2">
    <source>
        <dbReference type="ARBA" id="ARBA00022448"/>
    </source>
</evidence>
<evidence type="ECO:0000313" key="8">
    <source>
        <dbReference type="EMBL" id="TXL77664.1"/>
    </source>
</evidence>
<feature type="transmembrane region" description="Helical" evidence="7">
    <location>
        <begin position="73"/>
        <end position="90"/>
    </location>
</feature>
<keyword evidence="9" id="KW-1185">Reference proteome</keyword>
<feature type="transmembrane region" description="Helical" evidence="7">
    <location>
        <begin position="151"/>
        <end position="170"/>
    </location>
</feature>
<dbReference type="Pfam" id="PF04632">
    <property type="entry name" value="FUSC"/>
    <property type="match status" value="1"/>
</dbReference>
<comment type="subcellular location">
    <subcellularLocation>
        <location evidence="1">Cell membrane</location>
        <topology evidence="1">Multi-pass membrane protein</topology>
    </subcellularLocation>
</comment>
<gene>
    <name evidence="8" type="ORF">FHP25_09580</name>
</gene>
<protein>
    <submittedName>
        <fullName evidence="8">FUSC family protein</fullName>
    </submittedName>
</protein>
<dbReference type="RefSeq" id="WP_147846704.1">
    <property type="nucleotide sequence ID" value="NZ_VDUZ01000008.1"/>
</dbReference>
<evidence type="ECO:0000313" key="9">
    <source>
        <dbReference type="Proteomes" id="UP000321638"/>
    </source>
</evidence>
<reference evidence="8 9" key="1">
    <citation type="submission" date="2019-06" db="EMBL/GenBank/DDBJ databases">
        <title>New taxonomy in bacterial strain CC-CFT640, isolated from vineyard.</title>
        <authorList>
            <person name="Lin S.-Y."/>
            <person name="Tsai C.-F."/>
            <person name="Young C.-C."/>
        </authorList>
    </citation>
    <scope>NUCLEOTIDE SEQUENCE [LARGE SCALE GENOMIC DNA]</scope>
    <source>
        <strain evidence="8 9">CC-CFT640</strain>
    </source>
</reference>
<feature type="transmembrane region" description="Helical" evidence="7">
    <location>
        <begin position="96"/>
        <end position="114"/>
    </location>
</feature>
<feature type="transmembrane region" description="Helical" evidence="7">
    <location>
        <begin position="48"/>
        <end position="66"/>
    </location>
</feature>
<evidence type="ECO:0000256" key="6">
    <source>
        <dbReference type="ARBA" id="ARBA00023136"/>
    </source>
</evidence>
<keyword evidence="2" id="KW-0813">Transport</keyword>
<dbReference type="PANTHER" id="PTHR30509:SF9">
    <property type="entry name" value="MULTIDRUG RESISTANCE PROTEIN MDTO"/>
    <property type="match status" value="1"/>
</dbReference>